<name>A0A383C6X3_9ZZZZ</name>
<dbReference type="InterPro" id="IPR046262">
    <property type="entry name" value="DUF6295"/>
</dbReference>
<organism evidence="1">
    <name type="scientific">marine metagenome</name>
    <dbReference type="NCBI Taxonomy" id="408172"/>
    <lineage>
        <taxon>unclassified sequences</taxon>
        <taxon>metagenomes</taxon>
        <taxon>ecological metagenomes</taxon>
    </lineage>
</organism>
<dbReference type="Pfam" id="PF19812">
    <property type="entry name" value="DUF6295"/>
    <property type="match status" value="1"/>
</dbReference>
<accession>A0A383C6X3</accession>
<reference evidence="1" key="1">
    <citation type="submission" date="2018-05" db="EMBL/GenBank/DDBJ databases">
        <authorList>
            <person name="Lanie J.A."/>
            <person name="Ng W.-L."/>
            <person name="Kazmierczak K.M."/>
            <person name="Andrzejewski T.M."/>
            <person name="Davidsen T.M."/>
            <person name="Wayne K.J."/>
            <person name="Tettelin H."/>
            <person name="Glass J.I."/>
            <person name="Rusch D."/>
            <person name="Podicherti R."/>
            <person name="Tsui H.-C.T."/>
            <person name="Winkler M.E."/>
        </authorList>
    </citation>
    <scope>NUCLEOTIDE SEQUENCE</scope>
</reference>
<protein>
    <submittedName>
        <fullName evidence="1">Uncharacterized protein</fullName>
    </submittedName>
</protein>
<dbReference type="AlphaFoldDB" id="A0A383C6X3"/>
<gene>
    <name evidence="1" type="ORF">METZ01_LOCUS480192</name>
</gene>
<evidence type="ECO:0000313" key="1">
    <source>
        <dbReference type="EMBL" id="SVE27338.1"/>
    </source>
</evidence>
<proteinExistence type="predicted"/>
<dbReference type="EMBL" id="UINC01205940">
    <property type="protein sequence ID" value="SVE27338.1"/>
    <property type="molecule type" value="Genomic_DNA"/>
</dbReference>
<sequence length="78" mass="8467">MTLTGSGRANGNWFDLSDAQVYHDHFIRAQVNEGIVLDIFSPAHTAQVVSVCLELDAVSAEQLGNALLATVEGLKQRR</sequence>